<dbReference type="Pfam" id="PF22337">
    <property type="entry name" value="Phage_fiber_rpt"/>
    <property type="match status" value="1"/>
</dbReference>
<reference evidence="1 2" key="1">
    <citation type="submission" date="2020-04" db="EMBL/GenBank/DDBJ databases">
        <authorList>
            <person name="Shneider M.M."/>
            <person name="Evseev P.V."/>
            <person name="Timoshina O.Y."/>
            <person name="Mikhailova Y.V."/>
            <person name="Shelenkov A.A."/>
            <person name="Yanushevich Y.G."/>
            <person name="Shagin D.A."/>
            <person name="Popova A.V."/>
            <person name="Miroshnikov K.A."/>
        </authorList>
    </citation>
    <scope>NUCLEOTIDE SEQUENCE [LARGE SCALE GENOMIC DNA]</scope>
</reference>
<dbReference type="InterPro" id="IPR054500">
    <property type="entry name" value="Phage_fiber_rpt"/>
</dbReference>
<accession>A0A7D3QSP3</accession>
<organism evidence="1 2">
    <name type="scientific">Acinetobacter phage Octan</name>
    <dbReference type="NCBI Taxonomy" id="2736236"/>
    <lineage>
        <taxon>Viruses</taxon>
        <taxon>Duplodnaviria</taxon>
        <taxon>Heunggongvirae</taxon>
        <taxon>Uroviricota</taxon>
        <taxon>Caudoviricetes</taxon>
        <taxon>Pantevenvirales</taxon>
        <taxon>Straboviridae</taxon>
        <taxon>Twarogvirinae</taxon>
        <taxon>Lazarusvirus</taxon>
        <taxon>Lazarusvirus kimel</taxon>
    </lineage>
</organism>
<dbReference type="EMBL" id="MT409116">
    <property type="protein sequence ID" value="QKE55940.1"/>
    <property type="molecule type" value="Genomic_DNA"/>
</dbReference>
<dbReference type="CDD" id="cd19958">
    <property type="entry name" value="pyocin_knob"/>
    <property type="match status" value="1"/>
</dbReference>
<evidence type="ECO:0000313" key="2">
    <source>
        <dbReference type="Proteomes" id="UP000505357"/>
    </source>
</evidence>
<dbReference type="Proteomes" id="UP000505357">
    <property type="component" value="Segment"/>
</dbReference>
<sequence length="1416" mass="146105">MALDSNIGRIKFMRSKTAGAVPSPTLLDEGELAINLVDRTIFSKNGANTVELGFGKGGTVAGPINVTGGNAVTAAQFNGALNGNAATASRLLYARKINDVVFDGTKDITIEDSTKLYKTDVLTTAGDSRVIRDAATIRAQGTAKGAVVIHLPKKANSVSTMMKLCIQGFDYVSGRATQSNWSVDISGYNYTGAAWHSYQAISTGGPAPFDTVRWGQAGNHQVIILGEGGASPSSWSYYNISIEKIYLTSNSTASYDDPNDPIYMAIEADISNYTINATMPLEGVAMTKRLEIGRTFTFTGDARGSLLFDGTANVSTALTINSATTGQAGLVKLNNTLTSTSVTEALTANMGKILGDAVNTKVDKINPTSSGTLTHTGAASTSGLLNAAGGISTSSLAISTGSISKTDGTGYLSFLQGGAALGINIGDLLVSNSYSDRSKIPVNGAYLKGGLDADNVIRGATGTAYSSLTAIGVGTSIPFKLKDTNIGTSYGFVPGFGMNVQTSGGYRQVVSIGAYRPGSNWTDSGVYIATGATNDNYSSEAFLLKSGRTISNTAGPINLIGNADTASNIDASSGSLVGDSSGGWRKLGRATVPQNGRALMLQIFGGTGFNAGVPTQAMCTEIVLKGGNSGPSSINMVVHVPDSSNILANLGEGVANACFVPVTGDDYDIYINCVGYLRAGIVAIKGALTDWALNFDVAGVSTKPTGAVDAAIYTKAYTTSNVASATKLQNPRTINGVNFDGTANIKIQQESVAIPANANLTNYTNEGFYVCEANVTAVTIKGTPFNPSGTSSSAVAFSLLVEKSAGVKQTYTSYASGATRTWVRGIYQGSPSAWREVAFCNSPTFVDTATFNGPIVASSTLNVTGTAGFNSVSVNNLSASTTISAGTGLGIANTVATTKYGLSLYGGASAGKPSYGVLFTGTSNSDTGKHGDVNGQWSVYFTCATSGSEKRGWVFQRSSGGTGVQNVASISTDGNMVIDGNFDTASDNTMIRVGNNNDLAMIKKAGSSAFIAVGSNTAFRVLKSPIATVDPSQSYVNLMTVTTSGDLDLAGNNILIGSGTNNNTYQTIQFGNYTKSSSGGGFSVLQTAPVGGSQGRVLQLANYTQAGTIDSALHVNNSGTYQTVGTTTLKLATIADNVASATKLQTARTFQVTGGITTNAVAFDGQQNVVLTANAVDGSKVSGVVPEAIKAQTVMVNGQPGARLAAMWSGTTWNKNFTRDAVYSSASSITIEIGDSGDGASDDRMNNIKVGSLLHLIFAVSTGGIWTGQLSTGTITAVSINRSTKSVILTVNISHNISPGSKTSARILGITYSAIGCKYVGCVTLFAKGDIGDSDFSQLLQLDAPVNNAVVTTSVSGDISKYHNLFPQGAFLSHRNTATMSATMVNNSMANFICTDNNTDAPASVGMANVQIWDIT</sequence>
<protein>
    <submittedName>
        <fullName evidence="1">Long tail fiber, distal part</fullName>
    </submittedName>
</protein>
<gene>
    <name evidence="1" type="ORF">Octan_238</name>
</gene>
<evidence type="ECO:0000313" key="1">
    <source>
        <dbReference type="EMBL" id="QKE55940.1"/>
    </source>
</evidence>
<proteinExistence type="predicted"/>
<name>A0A7D3QSP3_9CAUD</name>